<dbReference type="Proteomes" id="UP000190229">
    <property type="component" value="Unassembled WGS sequence"/>
</dbReference>
<protein>
    <recommendedName>
        <fullName evidence="1">Rhodanese domain-containing protein</fullName>
    </recommendedName>
</protein>
<dbReference type="SMART" id="SM00849">
    <property type="entry name" value="Lactamase_B"/>
    <property type="match status" value="1"/>
</dbReference>
<dbReference type="GO" id="GO:0050313">
    <property type="term" value="F:sulfur dioxygenase activity"/>
    <property type="evidence" value="ECO:0007669"/>
    <property type="project" value="TreeGrafter"/>
</dbReference>
<dbReference type="AlphaFoldDB" id="A0A1V4ET77"/>
<dbReference type="Pfam" id="PF00753">
    <property type="entry name" value="Lactamase_B"/>
    <property type="match status" value="1"/>
</dbReference>
<sequence>MGGSPMAITTITLRDMAERMMRGETFSVLDVRSRNVFQNWMIKGRSLAAIDVPYYDFQADEVNDQLLPTRTCVIFLTLHDATAKKVADRLLEKGYEVTVLLDGYTAWDEFVIESTLLVNAQVKLVQFQRLATGCLSYAFASAHRVTVIDPIRFIEPYLAFAERENSKIEVVLDTHVHTDHISGAKALLEVTRAEYLMVQREVHQTDMRVTRLKRGTLRFGALDARVITLDTEGNAAGHSLVVLDRFGIFTGDALMVGEVGIPDLPGVAQEWAEKTTNTILRELQAYPDEMQIWPGHFADVQEVSKNGMIGTTLGQIRSGARRLGVSNVLSFADHPRDFVSQLHPISDEIMRINTGQIALEAHDAKALEREIRL</sequence>
<dbReference type="SUPFAM" id="SSF52821">
    <property type="entry name" value="Rhodanese/Cell cycle control phosphatase"/>
    <property type="match status" value="1"/>
</dbReference>
<dbReference type="GO" id="GO:0006749">
    <property type="term" value="P:glutathione metabolic process"/>
    <property type="evidence" value="ECO:0007669"/>
    <property type="project" value="TreeGrafter"/>
</dbReference>
<proteinExistence type="predicted"/>
<dbReference type="PANTHER" id="PTHR43084:SF1">
    <property type="entry name" value="PERSULFIDE DIOXYGENASE ETHE1, MITOCHONDRIAL"/>
    <property type="match status" value="1"/>
</dbReference>
<dbReference type="InterPro" id="IPR051682">
    <property type="entry name" value="Mito_Persulfide_Diox"/>
</dbReference>
<keyword evidence="3" id="KW-1185">Reference proteome</keyword>
<dbReference type="GO" id="GO:0070813">
    <property type="term" value="P:hydrogen sulfide metabolic process"/>
    <property type="evidence" value="ECO:0007669"/>
    <property type="project" value="TreeGrafter"/>
</dbReference>
<organism evidence="2 3">
    <name type="scientific">Ferroacidibacillus organovorans</name>
    <dbReference type="NCBI Taxonomy" id="1765683"/>
    <lineage>
        <taxon>Bacteria</taxon>
        <taxon>Bacillati</taxon>
        <taxon>Bacillota</taxon>
        <taxon>Bacilli</taxon>
        <taxon>Bacillales</taxon>
        <taxon>Alicyclobacillaceae</taxon>
        <taxon>Ferroacidibacillus</taxon>
    </lineage>
</organism>
<dbReference type="Gene3D" id="3.60.15.10">
    <property type="entry name" value="Ribonuclease Z/Hydroxyacylglutathione hydrolase-like"/>
    <property type="match status" value="1"/>
</dbReference>
<dbReference type="InterPro" id="IPR001279">
    <property type="entry name" value="Metallo-B-lactamas"/>
</dbReference>
<reference evidence="2 3" key="1">
    <citation type="submission" date="2017-02" db="EMBL/GenBank/DDBJ databases">
        <title>Draft genome of Acidibacillus ferrooxidans Huett2.</title>
        <authorList>
            <person name="Schopf S."/>
        </authorList>
    </citation>
    <scope>NUCLEOTIDE SEQUENCE [LARGE SCALE GENOMIC DNA]</scope>
    <source>
        <strain evidence="2 3">Huett2</strain>
    </source>
</reference>
<gene>
    <name evidence="2" type="ORF">B2M26_09575</name>
</gene>
<dbReference type="PANTHER" id="PTHR43084">
    <property type="entry name" value="PERSULFIDE DIOXYGENASE ETHE1"/>
    <property type="match status" value="1"/>
</dbReference>
<evidence type="ECO:0000313" key="3">
    <source>
        <dbReference type="Proteomes" id="UP000190229"/>
    </source>
</evidence>
<dbReference type="Pfam" id="PF00581">
    <property type="entry name" value="Rhodanese"/>
    <property type="match status" value="1"/>
</dbReference>
<dbReference type="Gene3D" id="3.40.250.10">
    <property type="entry name" value="Rhodanese-like domain"/>
    <property type="match status" value="1"/>
</dbReference>
<dbReference type="SUPFAM" id="SSF56281">
    <property type="entry name" value="Metallo-hydrolase/oxidoreductase"/>
    <property type="match status" value="1"/>
</dbReference>
<evidence type="ECO:0000259" key="1">
    <source>
        <dbReference type="PROSITE" id="PS50206"/>
    </source>
</evidence>
<dbReference type="InterPro" id="IPR036873">
    <property type="entry name" value="Rhodanese-like_dom_sf"/>
</dbReference>
<evidence type="ECO:0000313" key="2">
    <source>
        <dbReference type="EMBL" id="OPG15848.1"/>
    </source>
</evidence>
<dbReference type="PROSITE" id="PS50206">
    <property type="entry name" value="RHODANESE_3"/>
    <property type="match status" value="1"/>
</dbReference>
<name>A0A1V4ET77_9BACL</name>
<comment type="caution">
    <text evidence="2">The sequence shown here is derived from an EMBL/GenBank/DDBJ whole genome shotgun (WGS) entry which is preliminary data.</text>
</comment>
<dbReference type="InterPro" id="IPR001763">
    <property type="entry name" value="Rhodanese-like_dom"/>
</dbReference>
<accession>A0A1V4ET77</accession>
<dbReference type="InterPro" id="IPR036866">
    <property type="entry name" value="RibonucZ/Hydroxyglut_hydro"/>
</dbReference>
<dbReference type="EMBL" id="MWPS01000026">
    <property type="protein sequence ID" value="OPG15848.1"/>
    <property type="molecule type" value="Genomic_DNA"/>
</dbReference>
<feature type="domain" description="Rhodanese" evidence="1">
    <location>
        <begin position="22"/>
        <end position="116"/>
    </location>
</feature>